<evidence type="ECO:0000313" key="1">
    <source>
        <dbReference type="EMBL" id="TBT99347.1"/>
    </source>
</evidence>
<dbReference type="VEuPathDB" id="MicrosporidiaDB:CWI36_2010p0020"/>
<name>A0A4Q9KWM2_9MICR</name>
<keyword evidence="2" id="KW-1185">Reference proteome</keyword>
<comment type="caution">
    <text evidence="1">The sequence shown here is derived from an EMBL/GenBank/DDBJ whole genome shotgun (WGS) entry which is preliminary data.</text>
</comment>
<gene>
    <name evidence="1" type="ORF">CWI36_2010p0020</name>
</gene>
<protein>
    <submittedName>
        <fullName evidence="1">Uncharacterized protein</fullName>
    </submittedName>
</protein>
<reference evidence="1 2" key="1">
    <citation type="submission" date="2017-12" db="EMBL/GenBank/DDBJ databases">
        <authorList>
            <person name="Pombert J.-F."/>
            <person name="Haag K.L."/>
            <person name="Ebert D."/>
        </authorList>
    </citation>
    <scope>NUCLEOTIDE SEQUENCE [LARGE SCALE GENOMIC DNA]</scope>
    <source>
        <strain evidence="1">BE-OM-2</strain>
    </source>
</reference>
<dbReference type="EMBL" id="PITI01002010">
    <property type="protein sequence ID" value="TBT99347.1"/>
    <property type="molecule type" value="Genomic_DNA"/>
</dbReference>
<accession>A0A4Q9KWM2</accession>
<organism evidence="1 2">
    <name type="scientific">Hamiltosporidium magnivora</name>
    <dbReference type="NCBI Taxonomy" id="148818"/>
    <lineage>
        <taxon>Eukaryota</taxon>
        <taxon>Fungi</taxon>
        <taxon>Fungi incertae sedis</taxon>
        <taxon>Microsporidia</taxon>
        <taxon>Dubosqiidae</taxon>
        <taxon>Hamiltosporidium</taxon>
    </lineage>
</organism>
<proteinExistence type="predicted"/>
<evidence type="ECO:0000313" key="2">
    <source>
        <dbReference type="Proteomes" id="UP000291404"/>
    </source>
</evidence>
<dbReference type="STRING" id="148818.A0A4Q9KWM2"/>
<dbReference type="Proteomes" id="UP000291404">
    <property type="component" value="Unassembled WGS sequence"/>
</dbReference>
<dbReference type="VEuPathDB" id="MicrosporidiaDB:CWI39_0015p0010"/>
<sequence>MLFFRQPVENDARIIVHSIDIDSDMVLAEENAADTQWILEIASDVHEEFTETVTTTTTIIADDLEIDNKIRSDVAKHFKNYREIIIESSNSNRQKRDLSIGDQVLIKKRL</sequence>
<dbReference type="AlphaFoldDB" id="A0A4Q9KWM2"/>